<protein>
    <recommendedName>
        <fullName evidence="1">RNA helicase</fullName>
        <ecNumber evidence="1">3.6.4.13</ecNumber>
    </recommendedName>
</protein>
<feature type="domain" description="Helicase C-terminal" evidence="13">
    <location>
        <begin position="463"/>
        <end position="622"/>
    </location>
</feature>
<dbReference type="SMART" id="SM00487">
    <property type="entry name" value="DEXDc"/>
    <property type="match status" value="1"/>
</dbReference>
<dbReference type="InterPro" id="IPR027417">
    <property type="entry name" value="P-loop_NTPase"/>
</dbReference>
<feature type="domain" description="DEAD-box RNA helicase Q" evidence="14">
    <location>
        <begin position="237"/>
        <end position="265"/>
    </location>
</feature>
<dbReference type="SMART" id="SM00490">
    <property type="entry name" value="HELICc"/>
    <property type="match status" value="1"/>
</dbReference>
<evidence type="ECO:0000313" key="16">
    <source>
        <dbReference type="Proteomes" id="UP001281761"/>
    </source>
</evidence>
<feature type="compositionally biased region" description="Basic and acidic residues" evidence="11">
    <location>
        <begin position="62"/>
        <end position="82"/>
    </location>
</feature>
<dbReference type="Proteomes" id="UP001281761">
    <property type="component" value="Unassembled WGS sequence"/>
</dbReference>
<keyword evidence="7" id="KW-0508">mRNA splicing</keyword>
<dbReference type="InterPro" id="IPR014014">
    <property type="entry name" value="RNA_helicase_DEAD_Q_motif"/>
</dbReference>
<evidence type="ECO:0000259" key="13">
    <source>
        <dbReference type="PROSITE" id="PS51194"/>
    </source>
</evidence>
<dbReference type="InterPro" id="IPR011545">
    <property type="entry name" value="DEAD/DEAH_box_helicase_dom"/>
</dbReference>
<keyword evidence="16" id="KW-1185">Reference proteome</keyword>
<evidence type="ECO:0000256" key="4">
    <source>
        <dbReference type="ARBA" id="ARBA00022801"/>
    </source>
</evidence>
<evidence type="ECO:0000259" key="14">
    <source>
        <dbReference type="PROSITE" id="PS51195"/>
    </source>
</evidence>
<dbReference type="InterPro" id="IPR014001">
    <property type="entry name" value="Helicase_ATP-bd"/>
</dbReference>
<evidence type="ECO:0000256" key="6">
    <source>
        <dbReference type="ARBA" id="ARBA00022840"/>
    </source>
</evidence>
<keyword evidence="5 15" id="KW-0347">Helicase</keyword>
<dbReference type="PROSITE" id="PS51195">
    <property type="entry name" value="Q_MOTIF"/>
    <property type="match status" value="1"/>
</dbReference>
<sequence>MLTPTARYIPKAERERLAREKEQQSIREEESRLKQQETQQIQWLDKVKDQAKNQSNTSKQTDTQKKKDEKRPLTNEEKELNSIRDHYLHVPVKKTVMKKATERSKLKFEWDDKDDTSVDTNDLYSNRHQIVPLFGRGNLAGLDRNELNMTKSVAFYDDLMLSRLNEDKGESRVRNDNIEDADLVLKAVMDGRKKQVEPEVRHWQDKKLEEMTEHDWRIVKEDFRISIRGRVNVHPIRSWAESGLASPLLQAVQYARYERPNPIQMISIPIGLQRRDLIGIAETGSGKTAAFCLPILHQILDLPRITRETLLEGPYALILAPTKELAQQIEDELLKFAKFCQGIDTMCIIGGQSYDQQSDRLSNNPIYVIVATPGRFKDLLERKMVVLSRCRFVVVDEADHMVDQSFISDVDWILSNIPDDLREHTQIMMYTATMPPQVEKLARTFLKTPIVVTVGERGMAVGNIQQSCLVVEDDKKKKEALMDVLRDATPPIIIFVNHRNTADKISVLCSDRFASGVLHGGKDQMTREATTDSFKKGELDLIVATDVFGRGIDIKDVQLVINYDAPESIESYTHRIGRTGRAGKKGAAMTILTPSDAEFAPKLKKMFIESNQFVPPELEMLERKAADSGTALASHQIIRD</sequence>
<dbReference type="InterPro" id="IPR001650">
    <property type="entry name" value="Helicase_C-like"/>
</dbReference>
<dbReference type="PROSITE" id="PS51192">
    <property type="entry name" value="HELICASE_ATP_BIND_1"/>
    <property type="match status" value="1"/>
</dbReference>
<evidence type="ECO:0000256" key="10">
    <source>
        <dbReference type="PROSITE-ProRule" id="PRU00552"/>
    </source>
</evidence>
<feature type="domain" description="Helicase ATP-binding" evidence="12">
    <location>
        <begin position="268"/>
        <end position="452"/>
    </location>
</feature>
<evidence type="ECO:0000256" key="3">
    <source>
        <dbReference type="ARBA" id="ARBA00022741"/>
    </source>
</evidence>
<dbReference type="GO" id="GO:0016787">
    <property type="term" value="F:hydrolase activity"/>
    <property type="evidence" value="ECO:0007669"/>
    <property type="project" value="UniProtKB-KW"/>
</dbReference>
<evidence type="ECO:0000256" key="7">
    <source>
        <dbReference type="ARBA" id="ARBA00023187"/>
    </source>
</evidence>
<keyword evidence="4 15" id="KW-0378">Hydrolase</keyword>
<feature type="short sequence motif" description="Q motif" evidence="10">
    <location>
        <begin position="237"/>
        <end position="265"/>
    </location>
</feature>
<organism evidence="15 16">
    <name type="scientific">Blattamonas nauphoetae</name>
    <dbReference type="NCBI Taxonomy" id="2049346"/>
    <lineage>
        <taxon>Eukaryota</taxon>
        <taxon>Metamonada</taxon>
        <taxon>Preaxostyla</taxon>
        <taxon>Oxymonadida</taxon>
        <taxon>Blattamonas</taxon>
    </lineage>
</organism>
<proteinExistence type="inferred from homology"/>
<gene>
    <name evidence="15" type="ORF">BLNAU_12632</name>
</gene>
<keyword evidence="2" id="KW-0507">mRNA processing</keyword>
<evidence type="ECO:0000256" key="2">
    <source>
        <dbReference type="ARBA" id="ARBA00022664"/>
    </source>
</evidence>
<evidence type="ECO:0000259" key="12">
    <source>
        <dbReference type="PROSITE" id="PS51192"/>
    </source>
</evidence>
<accession>A0ABQ9XLL6</accession>
<dbReference type="SUPFAM" id="SSF52540">
    <property type="entry name" value="P-loop containing nucleoside triphosphate hydrolases"/>
    <property type="match status" value="1"/>
</dbReference>
<dbReference type="Pfam" id="PF00271">
    <property type="entry name" value="Helicase_C"/>
    <property type="match status" value="1"/>
</dbReference>
<dbReference type="PANTHER" id="PTHR47958">
    <property type="entry name" value="ATP-DEPENDENT RNA HELICASE DBP3"/>
    <property type="match status" value="1"/>
</dbReference>
<reference evidence="15 16" key="1">
    <citation type="journal article" date="2022" name="bioRxiv">
        <title>Genomics of Preaxostyla Flagellates Illuminates Evolutionary Transitions and the Path Towards Mitochondrial Loss.</title>
        <authorList>
            <person name="Novak L.V.F."/>
            <person name="Treitli S.C."/>
            <person name="Pyrih J."/>
            <person name="Halakuc P."/>
            <person name="Pipaliya S.V."/>
            <person name="Vacek V."/>
            <person name="Brzon O."/>
            <person name="Soukal P."/>
            <person name="Eme L."/>
            <person name="Dacks J.B."/>
            <person name="Karnkowska A."/>
            <person name="Elias M."/>
            <person name="Hampl V."/>
        </authorList>
    </citation>
    <scope>NUCLEOTIDE SEQUENCE [LARGE SCALE GENOMIC DNA]</scope>
    <source>
        <strain evidence="15">NAU3</strain>
        <tissue evidence="15">Gut</tissue>
    </source>
</reference>
<dbReference type="Pfam" id="PF00270">
    <property type="entry name" value="DEAD"/>
    <property type="match status" value="1"/>
</dbReference>
<keyword evidence="3" id="KW-0547">Nucleotide-binding</keyword>
<comment type="caution">
    <text evidence="15">The sequence shown here is derived from an EMBL/GenBank/DDBJ whole genome shotgun (WGS) entry which is preliminary data.</text>
</comment>
<dbReference type="PROSITE" id="PS51194">
    <property type="entry name" value="HELICASE_CTER"/>
    <property type="match status" value="1"/>
</dbReference>
<evidence type="ECO:0000256" key="1">
    <source>
        <dbReference type="ARBA" id="ARBA00012552"/>
    </source>
</evidence>
<evidence type="ECO:0000256" key="8">
    <source>
        <dbReference type="ARBA" id="ARBA00037954"/>
    </source>
</evidence>
<evidence type="ECO:0000256" key="11">
    <source>
        <dbReference type="SAM" id="MobiDB-lite"/>
    </source>
</evidence>
<comment type="catalytic activity">
    <reaction evidence="9">
        <text>ATP + H2O = ADP + phosphate + H(+)</text>
        <dbReference type="Rhea" id="RHEA:13065"/>
        <dbReference type="ChEBI" id="CHEBI:15377"/>
        <dbReference type="ChEBI" id="CHEBI:15378"/>
        <dbReference type="ChEBI" id="CHEBI:30616"/>
        <dbReference type="ChEBI" id="CHEBI:43474"/>
        <dbReference type="ChEBI" id="CHEBI:456216"/>
        <dbReference type="EC" id="3.6.4.13"/>
    </reaction>
</comment>
<evidence type="ECO:0000256" key="9">
    <source>
        <dbReference type="ARBA" id="ARBA00047984"/>
    </source>
</evidence>
<dbReference type="CDD" id="cd18787">
    <property type="entry name" value="SF2_C_DEAD"/>
    <property type="match status" value="1"/>
</dbReference>
<dbReference type="Pfam" id="PF25430">
    <property type="entry name" value="DDX23"/>
    <property type="match status" value="1"/>
</dbReference>
<dbReference type="InterPro" id="IPR057479">
    <property type="entry name" value="PRP28/DDX23-like_helical"/>
</dbReference>
<evidence type="ECO:0000313" key="15">
    <source>
        <dbReference type="EMBL" id="KAK2952370.1"/>
    </source>
</evidence>
<comment type="similarity">
    <text evidence="8">Belongs to the DEAD box helicase family. DDX23/PRP28 subfamily.</text>
</comment>
<dbReference type="GO" id="GO:0003724">
    <property type="term" value="F:RNA helicase activity"/>
    <property type="evidence" value="ECO:0007669"/>
    <property type="project" value="UniProtKB-EC"/>
</dbReference>
<evidence type="ECO:0000256" key="5">
    <source>
        <dbReference type="ARBA" id="ARBA00022806"/>
    </source>
</evidence>
<dbReference type="EC" id="3.6.4.13" evidence="1"/>
<dbReference type="EMBL" id="JARBJD010000104">
    <property type="protein sequence ID" value="KAK2952370.1"/>
    <property type="molecule type" value="Genomic_DNA"/>
</dbReference>
<feature type="compositionally biased region" description="Basic and acidic residues" evidence="11">
    <location>
        <begin position="10"/>
        <end position="35"/>
    </location>
</feature>
<name>A0ABQ9XLL6_9EUKA</name>
<feature type="region of interest" description="Disordered" evidence="11">
    <location>
        <begin position="1"/>
        <end position="82"/>
    </location>
</feature>
<keyword evidence="6" id="KW-0067">ATP-binding</keyword>
<dbReference type="Gene3D" id="3.40.50.300">
    <property type="entry name" value="P-loop containing nucleotide triphosphate hydrolases"/>
    <property type="match status" value="2"/>
</dbReference>